<dbReference type="EMBL" id="AANPAU010000004">
    <property type="protein sequence ID" value="EDP8513903.1"/>
    <property type="molecule type" value="Genomic_DNA"/>
</dbReference>
<evidence type="ECO:0000313" key="7">
    <source>
        <dbReference type="EMBL" id="EAC7480982.1"/>
    </source>
</evidence>
<evidence type="ECO:0000313" key="46">
    <source>
        <dbReference type="EMBL" id="HAJ9591900.1"/>
    </source>
</evidence>
<dbReference type="InterPro" id="IPR036388">
    <property type="entry name" value="WH-like_DNA-bd_sf"/>
</dbReference>
<dbReference type="EMBL" id="AALAQH010000010">
    <property type="protein sequence ID" value="ECX6925753.1"/>
    <property type="molecule type" value="Genomic_DNA"/>
</dbReference>
<dbReference type="EMBL" id="AABGHY010000009">
    <property type="protein sequence ID" value="EAH3295132.1"/>
    <property type="molecule type" value="Genomic_DNA"/>
</dbReference>
<dbReference type="Proteomes" id="UP000467536">
    <property type="component" value="Unassembled WGS sequence"/>
</dbReference>
<dbReference type="Proteomes" id="UP000544530">
    <property type="component" value="Unassembled WGS sequence"/>
</dbReference>
<evidence type="ECO:0000313" key="68">
    <source>
        <dbReference type="Proteomes" id="UP000423131"/>
    </source>
</evidence>
<evidence type="ECO:0000313" key="41">
    <source>
        <dbReference type="EMBL" id="HAB8397828.1"/>
    </source>
</evidence>
<dbReference type="Proteomes" id="UP000460224">
    <property type="component" value="Unassembled WGS sequence"/>
</dbReference>
<evidence type="ECO:0000313" key="20">
    <source>
        <dbReference type="EMBL" id="EAG4331413.1"/>
    </source>
</evidence>
<evidence type="ECO:0000313" key="14">
    <source>
        <dbReference type="EMBL" id="EAE4943033.1"/>
    </source>
</evidence>
<evidence type="ECO:0000313" key="53">
    <source>
        <dbReference type="Proteomes" id="UP000337746"/>
    </source>
</evidence>
<evidence type="ECO:0000313" key="84">
    <source>
        <dbReference type="Proteomes" id="UP000544530"/>
    </source>
</evidence>
<evidence type="ECO:0000313" key="49">
    <source>
        <dbReference type="EMBL" id="OET48319.1"/>
    </source>
</evidence>
<evidence type="ECO:0000313" key="5">
    <source>
        <dbReference type="EMBL" id="EAC4552971.1"/>
    </source>
</evidence>
<dbReference type="EMBL" id="DAAIHR010000004">
    <property type="protein sequence ID" value="HAB8397828.1"/>
    <property type="molecule type" value="Genomic_DNA"/>
</dbReference>
<evidence type="ECO:0000313" key="67">
    <source>
        <dbReference type="Proteomes" id="UP000410967"/>
    </source>
</evidence>
<evidence type="ECO:0000313" key="73">
    <source>
        <dbReference type="Proteomes" id="UP000467536"/>
    </source>
</evidence>
<dbReference type="Pfam" id="PF00392">
    <property type="entry name" value="GntR"/>
    <property type="match status" value="1"/>
</dbReference>
<evidence type="ECO:0000313" key="30">
    <source>
        <dbReference type="EMBL" id="EAK9317412.1"/>
    </source>
</evidence>
<evidence type="ECO:0000313" key="32">
    <source>
        <dbReference type="EMBL" id="ECB9512610.1"/>
    </source>
</evidence>
<dbReference type="GO" id="GO:0003677">
    <property type="term" value="F:DNA binding"/>
    <property type="evidence" value="ECO:0007669"/>
    <property type="project" value="UniProtKB-KW"/>
</dbReference>
<evidence type="ECO:0000313" key="24">
    <source>
        <dbReference type="EMBL" id="EAG9388127.1"/>
    </source>
</evidence>
<evidence type="ECO:0000313" key="6">
    <source>
        <dbReference type="EMBL" id="EAC5551215.1"/>
    </source>
</evidence>
<dbReference type="EMBL" id="AANDSR010000008">
    <property type="protein sequence ID" value="EDN9837390.1"/>
    <property type="molecule type" value="Genomic_DNA"/>
</dbReference>
<dbReference type="Proteomes" id="UP000427828">
    <property type="component" value="Unassembled WGS sequence"/>
</dbReference>
<dbReference type="EMBL" id="AAAMZD010000005">
    <property type="protein sequence ID" value="EAD3793260.1"/>
    <property type="molecule type" value="Genomic_DNA"/>
</dbReference>
<evidence type="ECO:0000313" key="18">
    <source>
        <dbReference type="EMBL" id="EAG2246163.1"/>
    </source>
</evidence>
<evidence type="ECO:0000313" key="74">
    <source>
        <dbReference type="Proteomes" id="UP000478682"/>
    </source>
</evidence>
<evidence type="ECO:0000313" key="40">
    <source>
        <dbReference type="EMBL" id="HAA8053507.1"/>
    </source>
</evidence>
<evidence type="ECO:0000313" key="8">
    <source>
        <dbReference type="EMBL" id="EAC9040221.1"/>
    </source>
</evidence>
<dbReference type="EMBL" id="AAAREG010000008">
    <property type="protein sequence ID" value="EAE2354853.1"/>
    <property type="molecule type" value="Genomic_DNA"/>
</dbReference>
<dbReference type="EMBL" id="AABBZO010000009">
    <property type="protein sequence ID" value="EAG4462456.1"/>
    <property type="molecule type" value="Genomic_DNA"/>
</dbReference>
<dbReference type="EMBL" id="AABATR010000005">
    <property type="protein sequence ID" value="EAG1894111.1"/>
    <property type="molecule type" value="Genomic_DNA"/>
</dbReference>
<evidence type="ECO:0000313" key="39">
    <source>
        <dbReference type="EMBL" id="EDP8513903.1"/>
    </source>
</evidence>
<dbReference type="EMBL" id="AABAGT010000012">
    <property type="protein sequence ID" value="EAG0867449.1"/>
    <property type="molecule type" value="Genomic_DNA"/>
</dbReference>
<accession>A0A2Z5C2B1</accession>
<dbReference type="Proteomes" id="UP000840197">
    <property type="component" value="Unassembled WGS sequence"/>
</dbReference>
<evidence type="ECO:0000313" key="26">
    <source>
        <dbReference type="EMBL" id="EAH2282933.1"/>
    </source>
</evidence>
<dbReference type="Proteomes" id="UP000455569">
    <property type="component" value="Unassembled WGS sequence"/>
</dbReference>
<dbReference type="EMBL" id="AAALRN010000005">
    <property type="protein sequence ID" value="EAD1185569.1"/>
    <property type="molecule type" value="Genomic_DNA"/>
</dbReference>
<reference evidence="53 55" key="5">
    <citation type="submission" date="2018-06" db="EMBL/GenBank/DDBJ databases">
        <authorList>
            <consortium name="GenomeTrakr: Next Generation Sequencing Network for Food Pathogen Tracability"/>
        </authorList>
    </citation>
    <scope>NUCLEOTIDE SEQUENCE [LARGE SCALE GENOMIC DNA]</scope>
    <source>
        <strain evidence="7 61">CFSAN008042</strain>
        <strain evidence="21 80">CFSAN063727</strain>
        <strain evidence="36 70">CFSAN102901</strain>
        <strain evidence="12 63">FDA00006494</strain>
        <strain evidence="6 60">FDA00007096</strain>
        <strain evidence="9 66">FDA00008584</strain>
        <strain evidence="18">FDA00011243</strain>
        <strain evidence="31 68">FDA00014336</strain>
        <strain evidence="33 64">FDA00014370</strain>
        <strain evidence="32 65">FDA00014392</strain>
        <strain evidence="39">FDA00015054</strain>
        <strain evidence="20 83">FDA1005580-S054-001</strain>
        <strain evidence="75">FDA1090798-S029-001</strain>
        <strain evidence="76">FDA956581-098-004</strain>
        <strain evidence="19 78">FDA960927-006-004</strain>
        <strain evidence="22 87">FLAG-38921</strain>
        <strain evidence="34 69">FLAG-51482A</strain>
        <strain evidence="17 53">FLAG-54356</strain>
        <strain evidence="11 62">FSIS31901579</strain>
        <strain evidence="28 79">LS1344</strain>
        <strain evidence="37 72">OSF101448</strain>
        <strain evidence="10 55">VA-WGS-00405</strain>
    </source>
</reference>
<dbReference type="PANTHER" id="PTHR43537:SF5">
    <property type="entry name" value="UXU OPERON TRANSCRIPTIONAL REGULATOR"/>
    <property type="match status" value="1"/>
</dbReference>
<dbReference type="Proteomes" id="UP000398321">
    <property type="component" value="Unassembled WGS sequence"/>
</dbReference>
<dbReference type="EMBL" id="AAAIKW010000007">
    <property type="protein sequence ID" value="EAC4552971.1"/>
    <property type="molecule type" value="Genomic_DNA"/>
</dbReference>
<dbReference type="EMBL" id="AABEMN010000008">
    <property type="protein sequence ID" value="EAG9519517.1"/>
    <property type="molecule type" value="Genomic_DNA"/>
</dbReference>
<evidence type="ECO:0000313" key="15">
    <source>
        <dbReference type="EMBL" id="EAG0867449.1"/>
    </source>
</evidence>
<dbReference type="EMBL" id="DAAJCS010000002">
    <property type="protein sequence ID" value="HAC0012146.1"/>
    <property type="molecule type" value="Genomic_DNA"/>
</dbReference>
<dbReference type="EMBL" id="AANEHK010000009">
    <property type="protein sequence ID" value="EDO0986470.1"/>
    <property type="molecule type" value="Genomic_DNA"/>
</dbReference>
<evidence type="ECO:0000313" key="21">
    <source>
        <dbReference type="EMBL" id="EAG4462456.1"/>
    </source>
</evidence>
<evidence type="ECO:0000313" key="55">
    <source>
        <dbReference type="Proteomes" id="UP000345329"/>
    </source>
</evidence>
<dbReference type="Proteomes" id="UP000364988">
    <property type="component" value="Unassembled WGS sequence"/>
</dbReference>
<evidence type="ECO:0000313" key="44">
    <source>
        <dbReference type="EMBL" id="HAC0275221.1"/>
    </source>
</evidence>
<dbReference type="EMBL" id="AACJYH010000002">
    <property type="protein sequence ID" value="EAK8896770.1"/>
    <property type="molecule type" value="Genomic_DNA"/>
</dbReference>
<evidence type="ECO:0000313" key="28">
    <source>
        <dbReference type="EMBL" id="EAH4241267.1"/>
    </source>
</evidence>
<evidence type="ECO:0000313" key="76">
    <source>
        <dbReference type="Proteomes" id="UP000481141"/>
    </source>
</evidence>
<dbReference type="Proteomes" id="UP000843775">
    <property type="component" value="Unassembled WGS sequence"/>
</dbReference>
<dbReference type="Proteomes" id="UP000376505">
    <property type="component" value="Unassembled WGS sequence"/>
</dbReference>
<keyword evidence="2" id="KW-0238">DNA-binding</keyword>
<evidence type="ECO:0000313" key="34">
    <source>
        <dbReference type="EMBL" id="ECX6925753.1"/>
    </source>
</evidence>
<comment type="caution">
    <text evidence="27">The sequence shown here is derived from an EMBL/GenBank/DDBJ whole genome shotgun (WGS) entry which is preliminary data.</text>
</comment>
<dbReference type="GO" id="GO:0003700">
    <property type="term" value="F:DNA-binding transcription factor activity"/>
    <property type="evidence" value="ECO:0007669"/>
    <property type="project" value="InterPro"/>
</dbReference>
<dbReference type="Proteomes" id="UP000478704">
    <property type="component" value="Unassembled WGS sequence"/>
</dbReference>
<dbReference type="Proteomes" id="UP000337746">
    <property type="component" value="Unassembled WGS sequence"/>
</dbReference>
<evidence type="ECO:0000313" key="9">
    <source>
        <dbReference type="EMBL" id="EAD1185569.1"/>
    </source>
</evidence>
<evidence type="ECO:0000313" key="81">
    <source>
        <dbReference type="Proteomes" id="UP000530452"/>
    </source>
</evidence>
<reference evidence="49 92" key="1">
    <citation type="submission" date="2016-09" db="EMBL/GenBank/DDBJ databases">
        <title>100K Listeria isolates.</title>
        <authorList>
            <person name="Chen P."/>
            <person name="Weimer B.C."/>
            <person name="Kong N."/>
            <person name="Huang B."/>
        </authorList>
    </citation>
    <scope>NUCLEOTIDE SEQUENCE [LARGE SCALE GENOMIC DNA]</scope>
    <source>
        <strain evidence="49 92">BCW_2383</strain>
    </source>
</reference>
<dbReference type="Proteomes" id="UP000467347">
    <property type="component" value="Unassembled WGS sequence"/>
</dbReference>
<dbReference type="PROSITE" id="PS50949">
    <property type="entry name" value="HTH_GNTR"/>
    <property type="match status" value="1"/>
</dbReference>
<dbReference type="Proteomes" id="UP000358545">
    <property type="component" value="Unassembled WGS sequence"/>
</dbReference>
<dbReference type="Proteomes" id="UP000528151">
    <property type="component" value="Unassembled WGS sequence"/>
</dbReference>
<evidence type="ECO:0000313" key="50">
    <source>
        <dbReference type="EMBL" id="RKA07029.1"/>
    </source>
</evidence>
<dbReference type="Proteomes" id="UP000540117">
    <property type="component" value="Unassembled WGS sequence"/>
</dbReference>
<evidence type="ECO:0000313" key="85">
    <source>
        <dbReference type="Proteomes" id="UP000546397"/>
    </source>
</evidence>
<reference evidence="48 84" key="10">
    <citation type="submission" date="2020-06" db="EMBL/GenBank/DDBJ databases">
        <title>Two Listeria outbreaks in Switzerland in 2018 and 2020.</title>
        <authorList>
            <person name="Stevens M.J.A."/>
            <person name="Bloemberg G."/>
            <person name="Nusch-Inderbinnen M."/>
            <person name="Stephan R."/>
        </authorList>
    </citation>
    <scope>NUCLEOTIDE SEQUENCE [LARGE SCALE GENOMIC DNA]</scope>
    <source>
        <strain evidence="48 84">N18-0707</strain>
    </source>
</reference>
<dbReference type="EMBL" id="DAAJFY010000004">
    <property type="protein sequence ID" value="HAC0275221.1"/>
    <property type="molecule type" value="Genomic_DNA"/>
</dbReference>
<evidence type="ECO:0000313" key="16">
    <source>
        <dbReference type="EMBL" id="EAG1894111.1"/>
    </source>
</evidence>
<dbReference type="EMBL" id="AANCRK010000005">
    <property type="protein sequence ID" value="EDN7715629.1"/>
    <property type="molecule type" value="Genomic_DNA"/>
</dbReference>
<evidence type="ECO:0000256" key="1">
    <source>
        <dbReference type="ARBA" id="ARBA00023015"/>
    </source>
</evidence>
<dbReference type="KEGG" id="lmok:CQ02_02155"/>
<evidence type="ECO:0000313" key="13">
    <source>
        <dbReference type="EMBL" id="EAE2354853.1"/>
    </source>
</evidence>
<dbReference type="Proteomes" id="UP000379076">
    <property type="component" value="Unassembled WGS sequence"/>
</dbReference>
<evidence type="ECO:0000313" key="45">
    <source>
        <dbReference type="EMBL" id="HAC1755749.1"/>
    </source>
</evidence>
<dbReference type="Proteomes" id="UP000527632">
    <property type="component" value="Unassembled WGS sequence"/>
</dbReference>
<reference evidence="52 54" key="6">
    <citation type="submission" date="2018-06" db="EMBL/GenBank/DDBJ databases">
        <authorList>
            <consortium name="PulseNet: The National Subtyping Network for Foodborne Disease Surveillance"/>
            <person name="Tarr C.L."/>
            <person name="Trees E."/>
            <person name="Katz L.S."/>
            <person name="Carleton-Romer H.A."/>
            <person name="Stroika S."/>
            <person name="Kucerova Z."/>
            <person name="Roache K.F."/>
            <person name="Sabol A.L."/>
            <person name="Besser J."/>
            <person name="Gerner-Smidt P."/>
        </authorList>
    </citation>
    <scope>NUCLEOTIDE SEQUENCE [LARGE SCALE GENOMIC DNA]</scope>
    <source>
        <strain evidence="5 54">2015L-6227</strain>
        <strain evidence="13 52">PNUSAL000134</strain>
        <strain evidence="8 57">PNUSAL000910</strain>
        <strain evidence="15 58">PNUSAL002180</strain>
        <strain evidence="16 74">PNUSAL002298</strain>
        <strain evidence="29 56">PNUSAL004402</strain>
    </source>
</reference>
<evidence type="ECO:0000313" key="36">
    <source>
        <dbReference type="EMBL" id="EDN7715629.1"/>
    </source>
</evidence>
<evidence type="ECO:0000313" key="29">
    <source>
        <dbReference type="EMBL" id="EAK8896770.1"/>
    </source>
</evidence>
<evidence type="ECO:0000313" key="72">
    <source>
        <dbReference type="Proteomes" id="UP000467347"/>
    </source>
</evidence>
<dbReference type="SMART" id="SM00345">
    <property type="entry name" value="HTH_GNTR"/>
    <property type="match status" value="1"/>
</dbReference>
<evidence type="ECO:0000313" key="43">
    <source>
        <dbReference type="EMBL" id="HAC0012146.1"/>
    </source>
</evidence>
<evidence type="ECO:0000313" key="75">
    <source>
        <dbReference type="Proteomes" id="UP000478704"/>
    </source>
</evidence>
<dbReference type="Proteomes" id="UP000843503">
    <property type="component" value="Unassembled WGS sequence"/>
</dbReference>
<evidence type="ECO:0000313" key="19">
    <source>
        <dbReference type="EMBL" id="EAG2515499.1"/>
    </source>
</evidence>
<name>A0A2Z5C2B1_LISMN</name>
<dbReference type="Proteomes" id="UP000842809">
    <property type="component" value="Unassembled WGS sequence"/>
</dbReference>
<dbReference type="EMBL" id="AAAJWF010000006">
    <property type="protein sequence ID" value="EAC7480982.1"/>
    <property type="molecule type" value="Genomic_DNA"/>
</dbReference>
<dbReference type="EMBL" id="AALEDS010000004">
    <property type="protein sequence ID" value="ECY6543960.1"/>
    <property type="molecule type" value="Genomic_DNA"/>
</dbReference>
<dbReference type="EMBL" id="AABBAW010000005">
    <property type="protein sequence ID" value="EAG2515499.1"/>
    <property type="molecule type" value="Genomic_DNA"/>
</dbReference>
<evidence type="ECO:0000313" key="17">
    <source>
        <dbReference type="EMBL" id="EAG2087821.1"/>
    </source>
</evidence>
<dbReference type="Proteomes" id="UP000522199">
    <property type="component" value="Unassembled WGS sequence"/>
</dbReference>
<dbReference type="Proteomes" id="UP000410967">
    <property type="component" value="Unassembled WGS sequence"/>
</dbReference>
<dbReference type="InterPro" id="IPR036390">
    <property type="entry name" value="WH_DNA-bd_sf"/>
</dbReference>
<evidence type="ECO:0000313" key="90">
    <source>
        <dbReference type="Proteomes" id="UP000843775"/>
    </source>
</evidence>
<dbReference type="Proteomes" id="UP000345329">
    <property type="component" value="Unassembled WGS sequence"/>
</dbReference>
<evidence type="ECO:0000313" key="87">
    <source>
        <dbReference type="Proteomes" id="UP000566721"/>
    </source>
</evidence>
<dbReference type="EMBL" id="AAAKQF010000004">
    <property type="protein sequence ID" value="EAC9040221.1"/>
    <property type="molecule type" value="Genomic_DNA"/>
</dbReference>
<dbReference type="Gene3D" id="1.10.10.10">
    <property type="entry name" value="Winged helix-like DNA-binding domain superfamily/Winged helix DNA-binding domain"/>
    <property type="match status" value="1"/>
</dbReference>
<dbReference type="Proteomes" id="UP000368512">
    <property type="component" value="Unassembled WGS sequence"/>
</dbReference>
<evidence type="ECO:0000313" key="25">
    <source>
        <dbReference type="EMBL" id="EAG9519517.1"/>
    </source>
</evidence>
<dbReference type="EMBL" id="AABGUK010000001">
    <property type="protein sequence ID" value="EAH4241267.1"/>
    <property type="molecule type" value="Genomic_DNA"/>
</dbReference>
<evidence type="ECO:0000313" key="54">
    <source>
        <dbReference type="Proteomes" id="UP000339309"/>
    </source>
</evidence>
<evidence type="ECO:0000313" key="37">
    <source>
        <dbReference type="EMBL" id="EDN9837390.1"/>
    </source>
</evidence>
<dbReference type="Proteomes" id="UP000533021">
    <property type="component" value="Unassembled WGS sequence"/>
</dbReference>
<dbReference type="EMBL" id="QXLS01000005">
    <property type="protein sequence ID" value="RKA07029.1"/>
    <property type="molecule type" value="Genomic_DNA"/>
</dbReference>
<evidence type="ECO:0000313" key="31">
    <source>
        <dbReference type="EMBL" id="ECB9472134.1"/>
    </source>
</evidence>
<dbReference type="SUPFAM" id="SSF46785">
    <property type="entry name" value="Winged helix' DNA-binding domain"/>
    <property type="match status" value="1"/>
</dbReference>
<evidence type="ECO:0000313" key="12">
    <source>
        <dbReference type="EMBL" id="EAE1339556.1"/>
    </source>
</evidence>
<dbReference type="AlphaFoldDB" id="A0A2Z5C2B1"/>
<evidence type="ECO:0000313" key="91">
    <source>
        <dbReference type="Proteomes" id="UP000844415"/>
    </source>
</evidence>
<evidence type="ECO:0000313" key="22">
    <source>
        <dbReference type="EMBL" id="EAG6169880.1"/>
    </source>
</evidence>
<dbReference type="EMBL" id="AABBYJ010000005">
    <property type="protein sequence ID" value="EAG4331413.1"/>
    <property type="molecule type" value="Genomic_DNA"/>
</dbReference>
<proteinExistence type="predicted"/>
<dbReference type="EMBL" id="AACKDQ010000021">
    <property type="protein sequence ID" value="EAK9317412.1"/>
    <property type="molecule type" value="Genomic_DNA"/>
</dbReference>
<dbReference type="Proteomes" id="UP000389283">
    <property type="component" value="Unassembled WGS sequence"/>
</dbReference>
<dbReference type="EMBL" id="AAAQQZ010000005">
    <property type="protein sequence ID" value="EAE1339556.1"/>
    <property type="molecule type" value="Genomic_DNA"/>
</dbReference>
<dbReference type="EMBL" id="AABAWE010000005">
    <property type="protein sequence ID" value="EAG2087821.1"/>
    <property type="molecule type" value="Genomic_DNA"/>
</dbReference>
<gene>
    <name evidence="15" type="ORF">A8L61_09130</name>
    <name evidence="23" type="ORF">AB917_09825</name>
    <name evidence="5" type="ORF">ABZ57_10770</name>
    <name evidence="49" type="ORF">AJL21_14295</name>
    <name evidence="12" type="ORF">ART25_11610</name>
    <name evidence="6" type="ORF">ARY78_12315</name>
    <name evidence="19" type="ORF">B1N52_10030</name>
    <name evidence="18" type="ORF">B1S26_12185</name>
    <name evidence="16" type="ORF">BB997_10875</name>
    <name evidence="34" type="ORF">BCZ19_13800</name>
    <name evidence="17" type="ORF">BCZ21_11155</name>
    <name evidence="21" type="ORF">CA369_09180</name>
    <name evidence="20" type="ORF">CAV64_09205</name>
    <name evidence="24" type="ORF">CW845_11585</name>
    <name evidence="26" type="ORF">D4920_12680</name>
    <name evidence="25" type="ORF">D4B11_07010</name>
    <name evidence="27" type="ORF">D5N24_12040</name>
    <name evidence="29" type="ORF">D7104_03535</name>
    <name evidence="47" type="ORF">DCK61_00920</name>
    <name evidence="22" type="ORF">DCT16_10905</name>
    <name evidence="7" type="ORF">DQ70_09855</name>
    <name evidence="50" type="ORF">DYZ80_02241</name>
    <name evidence="14" type="ORF">E1W56_13375</name>
    <name evidence="28" type="ORF">E5F58_04525</name>
    <name evidence="11" type="ORF">EXZ73_09350</name>
    <name evidence="35" type="ORF">F6436_06415</name>
    <name evidence="30" type="ORF">FA835_09875</name>
    <name evidence="32" type="ORF">FLQ97_02565</name>
    <name evidence="31" type="ORF">FLR03_00395</name>
    <name evidence="33" type="ORF">FNX40_04610</name>
    <name evidence="38" type="ORF">FV747_10765</name>
    <name evidence="39" type="ORF">G3O21_001322</name>
    <name evidence="40" type="ORF">GHH22_10105</name>
    <name evidence="45" type="ORF">GI949_12300</name>
    <name evidence="37" type="ORF">GJW51_12040</name>
    <name evidence="36" type="ORF">GQG13_10945</name>
    <name evidence="41" type="ORF">GYR60_04780</name>
    <name evidence="42" type="ORF">GYS09_01470</name>
    <name evidence="43" type="ORF">GYX23_03945</name>
    <name evidence="44" type="ORF">GYY14_07570</name>
    <name evidence="46" type="ORF">HQN34_000063</name>
    <name evidence="48" type="ORF">HZJ64_08370</name>
    <name evidence="8" type="ORF">KV70_08370</name>
    <name evidence="9" type="ORF">QD52_10835</name>
    <name evidence="10" type="ORF">UI29_10905</name>
    <name evidence="13" type="ORF">Y261_10895</name>
</gene>
<evidence type="ECO:0000313" key="27">
    <source>
        <dbReference type="EMBL" id="EAH3295132.1"/>
    </source>
</evidence>
<dbReference type="EMBL" id="DAAJZA010000009">
    <property type="protein sequence ID" value="HAC1755749.1"/>
    <property type="molecule type" value="Genomic_DNA"/>
</dbReference>
<evidence type="ECO:0000313" key="56">
    <source>
        <dbReference type="Proteomes" id="UP000350032"/>
    </source>
</evidence>
<dbReference type="Proteomes" id="UP000840039">
    <property type="component" value="Unassembled WGS sequence"/>
</dbReference>
<evidence type="ECO:0000313" key="64">
    <source>
        <dbReference type="Proteomes" id="UP000389283"/>
    </source>
</evidence>
<evidence type="ECO:0000313" key="62">
    <source>
        <dbReference type="Proteomes" id="UP000376505"/>
    </source>
</evidence>
<evidence type="ECO:0000313" key="63">
    <source>
        <dbReference type="Proteomes" id="UP000379076"/>
    </source>
</evidence>
<dbReference type="EMBL" id="AABAYG010000005">
    <property type="protein sequence ID" value="EAG2246163.1"/>
    <property type="molecule type" value="Genomic_DNA"/>
</dbReference>
<dbReference type="EMBL" id="MJTJ01000020">
    <property type="protein sequence ID" value="OET48319.1"/>
    <property type="molecule type" value="Genomic_DNA"/>
</dbReference>
<dbReference type="Proteomes" id="UP000530452">
    <property type="component" value="Unassembled WGS sequence"/>
</dbReference>
<evidence type="ECO:0000313" key="38">
    <source>
        <dbReference type="EMBL" id="EDO0986470.1"/>
    </source>
</evidence>
<reference evidence="88 89" key="3">
    <citation type="journal article" date="2018" name="Genome Biol.">
        <title>SKESA: strategic k-mer extension for scrupulous assemblies.</title>
        <authorList>
            <person name="Souvorov A."/>
            <person name="Agarwala R."/>
            <person name="Lipman D.J."/>
        </authorList>
    </citation>
    <scope>NUCLEOTIDE SEQUENCE [LARGE SCALE GENOMIC DNA]</scope>
    <source>
        <strain evidence="40">09CEB371LM</strain>
        <strain evidence="46">2017-325981-023-01</strain>
        <strain evidence="42 91">CFIAFB20100120</strain>
        <strain evidence="41 88">CFIAFB20130012</strain>
        <strain evidence="44">CFIAFB20170037</strain>
        <strain evidence="43 89">CFIAFB20170045</strain>
        <strain evidence="45 90">DMG1500109</strain>
    </source>
</reference>
<evidence type="ECO:0000313" key="88">
    <source>
        <dbReference type="Proteomes" id="UP000840197"/>
    </source>
</evidence>
<evidence type="ECO:0000313" key="47">
    <source>
        <dbReference type="EMBL" id="KAA9453044.1"/>
    </source>
</evidence>
<dbReference type="Proteomes" id="UP000841146">
    <property type="component" value="Unassembled WGS sequence"/>
</dbReference>
<dbReference type="EMBL" id="DABJAN010000001">
    <property type="protein sequence ID" value="HAJ9591900.1"/>
    <property type="molecule type" value="Genomic_DNA"/>
</dbReference>
<dbReference type="Proteomes" id="UP000365297">
    <property type="component" value="Unassembled WGS sequence"/>
</dbReference>
<dbReference type="Proteomes" id="UP000844415">
    <property type="component" value="Unassembled WGS sequence"/>
</dbReference>
<evidence type="ECO:0000313" key="33">
    <source>
        <dbReference type="EMBL" id="ECC1556087.1"/>
    </source>
</evidence>
<dbReference type="PANTHER" id="PTHR43537">
    <property type="entry name" value="TRANSCRIPTIONAL REGULATOR, GNTR FAMILY"/>
    <property type="match status" value="1"/>
</dbReference>
<evidence type="ECO:0000313" key="82">
    <source>
        <dbReference type="Proteomes" id="UP000533021"/>
    </source>
</evidence>
<evidence type="ECO:0000313" key="77">
    <source>
        <dbReference type="Proteomes" id="UP000522199"/>
    </source>
</evidence>
<keyword evidence="3" id="KW-0804">Transcription</keyword>
<evidence type="ECO:0000313" key="71">
    <source>
        <dbReference type="Proteomes" id="UP000460224"/>
    </source>
</evidence>
<evidence type="ECO:0000313" key="59">
    <source>
        <dbReference type="Proteomes" id="UP000364988"/>
    </source>
</evidence>
<dbReference type="KEGG" id="lmv:Y193_13780"/>
<dbReference type="Proteomes" id="UP000393182">
    <property type="component" value="Unassembled WGS sequence"/>
</dbReference>
<evidence type="ECO:0000313" key="66">
    <source>
        <dbReference type="Proteomes" id="UP000403352"/>
    </source>
</evidence>
<dbReference type="Proteomes" id="UP000852906">
    <property type="component" value="Unassembled WGS sequence"/>
</dbReference>
<reference evidence="46" key="9">
    <citation type="submission" date="2020-05" db="EMBL/GenBank/DDBJ databases">
        <authorList>
            <consortium name="NCBI Pathogen Detection Project"/>
        </authorList>
    </citation>
    <scope>NUCLEOTIDE SEQUENCE</scope>
    <source>
        <strain evidence="40">09CEB371LM</strain>
        <strain evidence="46">2017-325981-023-01</strain>
        <strain evidence="42">CFIAFB20100120</strain>
        <strain evidence="41">CFIAFB20130012</strain>
        <strain evidence="44">CFIAFB20170037</strain>
        <strain evidence="43">CFIAFB20170045</strain>
        <strain evidence="45">DMG1500109</strain>
    </source>
</reference>
<dbReference type="EMBL" id="AABFVG010000009">
    <property type="protein sequence ID" value="EAH2282933.1"/>
    <property type="molecule type" value="Genomic_DNA"/>
</dbReference>
<evidence type="ECO:0000259" key="4">
    <source>
        <dbReference type="PROSITE" id="PS50949"/>
    </source>
</evidence>
<evidence type="ECO:0000313" key="11">
    <source>
        <dbReference type="EMBL" id="EAD5774491.1"/>
    </source>
</evidence>
<reference evidence="47 71" key="4">
    <citation type="submission" date="2018-04" db="EMBL/GenBank/DDBJ databases">
        <title>Genome Analysis of a Prevalent Clone of Listeria monocytogenes Sequence Type 87 in China.</title>
        <authorList>
            <person name="Wang Y."/>
        </authorList>
    </citation>
    <scope>NUCLEOTIDE SEQUENCE [LARGE SCALE GENOMIC DNA]</scope>
    <source>
        <strain evidence="47 71">ICDC_LM1523</strain>
    </source>
</reference>
<dbReference type="Proteomes" id="UP000546397">
    <property type="component" value="Unassembled WGS sequence"/>
</dbReference>
<dbReference type="Proteomes" id="UP000403352">
    <property type="component" value="Unassembled WGS sequence"/>
</dbReference>
<evidence type="ECO:0000313" key="79">
    <source>
        <dbReference type="Proteomes" id="UP000527632"/>
    </source>
</evidence>
<evidence type="ECO:0000313" key="42">
    <source>
        <dbReference type="EMBL" id="HAB8555955.1"/>
    </source>
</evidence>
<sequence>MPKIAKGNRLENVAFEYIKNKITTGEYPTGYRVVEAKLSQELNMSRTPIRRAIINLCHSGFLVHQYNRGAFVQNTEVTITEFFSRMKLVELLMYESTEKLILREDYIVVDDIIEIAEKVIQYEKNKEYELMRDTFEDFIVAFIGKLNNDYFNRIIQELWNEINDNATKEVRLIIVSASDRIAEELANIIEILKSWNYGELKKCFQHIMNAMILIAF</sequence>
<dbReference type="Proteomes" id="UP000566721">
    <property type="component" value="Unassembled WGS sequence"/>
</dbReference>
<dbReference type="EMBL" id="AAASLB010000009">
    <property type="protein sequence ID" value="EAE4943033.1"/>
    <property type="molecule type" value="Genomic_DNA"/>
</dbReference>
<evidence type="ECO:0000313" key="23">
    <source>
        <dbReference type="EMBL" id="EAG6990890.1"/>
    </source>
</evidence>
<dbReference type="Proteomes" id="UP000548278">
    <property type="component" value="Unassembled WGS sequence"/>
</dbReference>
<dbReference type="EMBL" id="JACAVN010000004">
    <property type="protein sequence ID" value="NYA01845.1"/>
    <property type="molecule type" value="Genomic_DNA"/>
</dbReference>
<dbReference type="Proteomes" id="UP000339309">
    <property type="component" value="Unassembled WGS sequence"/>
</dbReference>
<dbReference type="EMBL" id="AAAIXK010000007">
    <property type="protein sequence ID" value="EAC5551215.1"/>
    <property type="molecule type" value="Genomic_DNA"/>
</dbReference>
<dbReference type="RefSeq" id="WP_003724325.1">
    <property type="nucleotide sequence ID" value="NC_021824.1"/>
</dbReference>
<dbReference type="EMBL" id="AAIAJJ010000002">
    <property type="protein sequence ID" value="ECC1556087.1"/>
    <property type="molecule type" value="Genomic_DNA"/>
</dbReference>
<evidence type="ECO:0000256" key="3">
    <source>
        <dbReference type="ARBA" id="ARBA00023163"/>
    </source>
</evidence>
<dbReference type="Proteomes" id="UP000354255">
    <property type="component" value="Unassembled WGS sequence"/>
</dbReference>
<dbReference type="EMBL" id="DAAIJL010000001">
    <property type="protein sequence ID" value="HAB8555955.1"/>
    <property type="molecule type" value="Genomic_DNA"/>
</dbReference>
<organism evidence="27 81">
    <name type="scientific">Listeria monocytogenes</name>
    <dbReference type="NCBI Taxonomy" id="1639"/>
    <lineage>
        <taxon>Bacteria</taxon>
        <taxon>Bacillati</taxon>
        <taxon>Bacillota</taxon>
        <taxon>Bacilli</taxon>
        <taxon>Bacillales</taxon>
        <taxon>Listeriaceae</taxon>
        <taxon>Listeria</taxon>
    </lineage>
</organism>
<dbReference type="EMBL" id="AAANYN010000012">
    <property type="protein sequence ID" value="EAD5774491.1"/>
    <property type="molecule type" value="Genomic_DNA"/>
</dbReference>
<evidence type="ECO:0000313" key="70">
    <source>
        <dbReference type="Proteomes" id="UP000455569"/>
    </source>
</evidence>
<dbReference type="Proteomes" id="UP000481141">
    <property type="component" value="Unassembled WGS sequence"/>
</dbReference>
<evidence type="ECO:0000313" key="83">
    <source>
        <dbReference type="Proteomes" id="UP000540117"/>
    </source>
</evidence>
<evidence type="ECO:0000313" key="69">
    <source>
        <dbReference type="Proteomes" id="UP000427828"/>
    </source>
</evidence>
<evidence type="ECO:0000313" key="92">
    <source>
        <dbReference type="Proteomes" id="UP000852906"/>
    </source>
</evidence>
<dbReference type="Proteomes" id="UP000423131">
    <property type="component" value="Unassembled WGS sequence"/>
</dbReference>
<reference evidence="67 77" key="8">
    <citation type="submission" date="2019-04" db="EMBL/GenBank/DDBJ databases">
        <authorList>
            <consortium name="GenomeTrakr network: Whole genome sequencing for foodborne pathogen traceback"/>
        </authorList>
    </citation>
    <scope>NUCLEOTIDE SEQUENCE [LARGE SCALE GENOMIC DNA]</scope>
    <source>
        <strain evidence="23 86">CFSAN004300</strain>
        <strain evidence="24 77">CFSAN072474</strain>
        <strain evidence="35 59">FLAG-55987</strain>
        <strain evidence="30 67">PHLUSALM00088</strain>
    </source>
</reference>
<evidence type="ECO:0000313" key="57">
    <source>
        <dbReference type="Proteomes" id="UP000354255"/>
    </source>
</evidence>
<dbReference type="EMBL" id="AABEKY010000006">
    <property type="protein sequence ID" value="EAG9388127.1"/>
    <property type="molecule type" value="Genomic_DNA"/>
</dbReference>
<evidence type="ECO:0000313" key="61">
    <source>
        <dbReference type="Proteomes" id="UP000368512"/>
    </source>
</evidence>
<evidence type="ECO:0000313" key="89">
    <source>
        <dbReference type="Proteomes" id="UP000841146"/>
    </source>
</evidence>
<evidence type="ECO:0000313" key="65">
    <source>
        <dbReference type="Proteomes" id="UP000398321"/>
    </source>
</evidence>
<evidence type="ECO:0000313" key="60">
    <source>
        <dbReference type="Proteomes" id="UP000365297"/>
    </source>
</evidence>
<evidence type="ECO:0000313" key="58">
    <source>
        <dbReference type="Proteomes" id="UP000358545"/>
    </source>
</evidence>
<reference evidence="50 51" key="2">
    <citation type="journal article" date="2018" name="BMC Genomics">
        <title>Genes significantly associated with lineage II food isolates of Listeria monocytogenes.</title>
        <authorList>
            <person name="Pirone-Davies C."/>
            <person name="Chen Y."/>
            <person name="Pightling A."/>
            <person name="Ryan G."/>
            <person name="Wang Y."/>
            <person name="Yao K."/>
            <person name="Hoffmann M."/>
            <person name="Allard M.W."/>
        </authorList>
    </citation>
    <scope>NUCLEOTIDE SEQUENCE [LARGE SCALE GENOMIC DNA]</scope>
    <source>
        <strain evidence="50 51">PNUSAL000550</strain>
    </source>
</reference>
<reference evidence="81 82" key="7">
    <citation type="submission" date="2019-04" db="EMBL/GenBank/DDBJ databases">
        <authorList>
            <person name="Ashton P.M."/>
            <person name="Dallman T."/>
            <person name="Nair S."/>
            <person name="De Pinna E."/>
            <person name="Peters T."/>
            <person name="Grant K."/>
        </authorList>
    </citation>
    <scope>NUCLEOTIDE SEQUENCE [LARGE SCALE GENOMIC DNA]</scope>
    <source>
        <strain evidence="26 82">282333</strain>
        <strain evidence="27 81">282352</strain>
        <strain evidence="25 85">289003</strain>
        <strain evidence="38 73">788324</strain>
        <strain evidence="14">RL15000286</strain>
    </source>
</reference>
<keyword evidence="1" id="KW-0805">Transcription regulation</keyword>
<dbReference type="Proteomes" id="UP000272537">
    <property type="component" value="Unassembled WGS sequence"/>
</dbReference>
<dbReference type="Proteomes" id="UP000478682">
    <property type="component" value="Unassembled WGS sequence"/>
</dbReference>
<dbReference type="EMBL" id="DAAEEB010000006">
    <property type="protein sequence ID" value="HAA8053507.1"/>
    <property type="molecule type" value="Genomic_DNA"/>
</dbReference>
<dbReference type="EMBL" id="AABDGJ010000006">
    <property type="protein sequence ID" value="EAG6990890.1"/>
    <property type="molecule type" value="Genomic_DNA"/>
</dbReference>
<evidence type="ECO:0000313" key="51">
    <source>
        <dbReference type="Proteomes" id="UP000272537"/>
    </source>
</evidence>
<dbReference type="Proteomes" id="UP000336166">
    <property type="component" value="Unassembled WGS sequence"/>
</dbReference>
<evidence type="ECO:0000313" key="35">
    <source>
        <dbReference type="EMBL" id="ECY6543960.1"/>
    </source>
</evidence>
<dbReference type="EMBL" id="QDAY01000001">
    <property type="protein sequence ID" value="KAA9453044.1"/>
    <property type="molecule type" value="Genomic_DNA"/>
</dbReference>
<dbReference type="Proteomes" id="UP000350032">
    <property type="component" value="Unassembled WGS sequence"/>
</dbReference>
<dbReference type="Proteomes" id="UP000525850">
    <property type="component" value="Unassembled WGS sequence"/>
</dbReference>
<evidence type="ECO:0000313" key="78">
    <source>
        <dbReference type="Proteomes" id="UP000525850"/>
    </source>
</evidence>
<protein>
    <submittedName>
        <fullName evidence="27">GntR family transcriptional regulator</fullName>
    </submittedName>
</protein>
<evidence type="ECO:0000313" key="48">
    <source>
        <dbReference type="EMBL" id="NYA01845.1"/>
    </source>
</evidence>
<evidence type="ECO:0000256" key="2">
    <source>
        <dbReference type="ARBA" id="ARBA00023125"/>
    </source>
</evidence>
<dbReference type="EMBL" id="AAHZFN010000001">
    <property type="protein sequence ID" value="ECB9472134.1"/>
    <property type="molecule type" value="Genomic_DNA"/>
</dbReference>
<dbReference type="EMBL" id="AAHZFY010000003">
    <property type="protein sequence ID" value="ECB9512610.1"/>
    <property type="molecule type" value="Genomic_DNA"/>
</dbReference>
<dbReference type="EMBL" id="AABCVX010000005">
    <property type="protein sequence ID" value="EAG6169880.1"/>
    <property type="molecule type" value="Genomic_DNA"/>
</dbReference>
<evidence type="ECO:0000313" key="86">
    <source>
        <dbReference type="Proteomes" id="UP000548278"/>
    </source>
</evidence>
<evidence type="ECO:0000313" key="80">
    <source>
        <dbReference type="Proteomes" id="UP000528151"/>
    </source>
</evidence>
<evidence type="ECO:0000313" key="52">
    <source>
        <dbReference type="Proteomes" id="UP000336166"/>
    </source>
</evidence>
<feature type="domain" description="HTH gntR-type" evidence="4">
    <location>
        <begin position="8"/>
        <end position="75"/>
    </location>
</feature>
<dbReference type="InterPro" id="IPR000524">
    <property type="entry name" value="Tscrpt_reg_HTH_GntR"/>
</dbReference>
<evidence type="ECO:0000313" key="10">
    <source>
        <dbReference type="EMBL" id="EAD3793260.1"/>
    </source>
</evidence>